<dbReference type="AlphaFoldDB" id="A0A2H9VNY9"/>
<dbReference type="Pfam" id="PF13561">
    <property type="entry name" value="adh_short_C2"/>
    <property type="match status" value="1"/>
</dbReference>
<evidence type="ECO:0000256" key="9">
    <source>
        <dbReference type="PIRSR" id="PIRSR000094-1"/>
    </source>
</evidence>
<evidence type="ECO:0000256" key="2">
    <source>
        <dbReference type="ARBA" id="ARBA00009233"/>
    </source>
</evidence>
<keyword evidence="4" id="KW-0276">Fatty acid metabolism</keyword>
<evidence type="ECO:0000256" key="1">
    <source>
        <dbReference type="ARBA" id="ARBA00005194"/>
    </source>
</evidence>
<feature type="binding site" evidence="10">
    <location>
        <begin position="19"/>
        <end position="20"/>
    </location>
    <ligand>
        <name>NAD(+)</name>
        <dbReference type="ChEBI" id="CHEBI:57540"/>
    </ligand>
</feature>
<evidence type="ECO:0000313" key="12">
    <source>
        <dbReference type="Proteomes" id="UP000242687"/>
    </source>
</evidence>
<dbReference type="RefSeq" id="WP_100342352.1">
    <property type="nucleotide sequence ID" value="NZ_PGFJ01000002.1"/>
</dbReference>
<keyword evidence="12" id="KW-1185">Reference proteome</keyword>
<proteinExistence type="inferred from homology"/>
<evidence type="ECO:0000256" key="5">
    <source>
        <dbReference type="ARBA" id="ARBA00023002"/>
    </source>
</evidence>
<evidence type="ECO:0000256" key="4">
    <source>
        <dbReference type="ARBA" id="ARBA00022832"/>
    </source>
</evidence>
<comment type="catalytic activity">
    <reaction evidence="8">
        <text>a 2,3-saturated acyl-[ACP] + NAD(+) = a (2E)-enoyl-[ACP] + NADH + H(+)</text>
        <dbReference type="Rhea" id="RHEA:10240"/>
        <dbReference type="Rhea" id="RHEA-COMP:9925"/>
        <dbReference type="Rhea" id="RHEA-COMP:9926"/>
        <dbReference type="ChEBI" id="CHEBI:15378"/>
        <dbReference type="ChEBI" id="CHEBI:57540"/>
        <dbReference type="ChEBI" id="CHEBI:57945"/>
        <dbReference type="ChEBI" id="CHEBI:78784"/>
        <dbReference type="ChEBI" id="CHEBI:78785"/>
        <dbReference type="EC" id="1.3.1.9"/>
    </reaction>
</comment>
<organism evidence="11 12">
    <name type="scientific">Mucilaginibacter auburnensis</name>
    <dbReference type="NCBI Taxonomy" id="1457233"/>
    <lineage>
        <taxon>Bacteria</taxon>
        <taxon>Pseudomonadati</taxon>
        <taxon>Bacteroidota</taxon>
        <taxon>Sphingobacteriia</taxon>
        <taxon>Sphingobacteriales</taxon>
        <taxon>Sphingobacteriaceae</taxon>
        <taxon>Mucilaginibacter</taxon>
    </lineage>
</organism>
<dbReference type="InterPro" id="IPR002347">
    <property type="entry name" value="SDR_fam"/>
</dbReference>
<keyword evidence="8 10" id="KW-0520">NAD</keyword>
<feature type="active site" description="Proton acceptor" evidence="9">
    <location>
        <position position="166"/>
    </location>
</feature>
<evidence type="ECO:0000256" key="6">
    <source>
        <dbReference type="ARBA" id="ARBA00023098"/>
    </source>
</evidence>
<evidence type="ECO:0000313" key="11">
    <source>
        <dbReference type="EMBL" id="PJJ80054.1"/>
    </source>
</evidence>
<dbReference type="Gene3D" id="1.10.8.400">
    <property type="entry name" value="Enoyl acyl carrier protein reductase"/>
    <property type="match status" value="1"/>
</dbReference>
<feature type="binding site" evidence="10">
    <location>
        <begin position="65"/>
        <end position="66"/>
    </location>
    <ligand>
        <name>NAD(+)</name>
        <dbReference type="ChEBI" id="CHEBI:57540"/>
    </ligand>
</feature>
<feature type="binding site" evidence="10">
    <location>
        <position position="13"/>
    </location>
    <ligand>
        <name>NAD(+)</name>
        <dbReference type="ChEBI" id="CHEBI:57540"/>
    </ligand>
</feature>
<dbReference type="Proteomes" id="UP000242687">
    <property type="component" value="Unassembled WGS sequence"/>
</dbReference>
<sequence>MINNTGKVAVVFGVRNEGSIAWDVALKLHRSGCKVALSYMADTKNEVLHLMEQNGMDPQYAAEVDVRDEEQITAFVKATHNALGPINYVLHGVAFGSQKVMCYTIPGVDEPAPEYIDIPFEEFMDAFNISAYSLLRVARVVQKFCTDDCSILTLTYNASQRVFPPYAGMAICKAALENIMLYLASYFRERSIRVNAISAGLVMTTSAGGINGVRTLRKIGKFTAPLGNVTAGDVGDAALYYFSDLSKRVTGNIHFVDGGFNIMGIGVDGEKAR</sequence>
<comment type="pathway">
    <text evidence="1">Lipid metabolism; fatty acid biosynthesis.</text>
</comment>
<keyword evidence="3 8" id="KW-0444">Lipid biosynthesis</keyword>
<keyword evidence="6" id="KW-0443">Lipid metabolism</keyword>
<feature type="active site" description="Proton acceptor" evidence="9">
    <location>
        <position position="156"/>
    </location>
</feature>
<dbReference type="SUPFAM" id="SSF51735">
    <property type="entry name" value="NAD(P)-binding Rossmann-fold domains"/>
    <property type="match status" value="1"/>
</dbReference>
<evidence type="ECO:0000256" key="8">
    <source>
        <dbReference type="PIRNR" id="PIRNR000094"/>
    </source>
</evidence>
<dbReference type="InterPro" id="IPR036291">
    <property type="entry name" value="NAD(P)-bd_dom_sf"/>
</dbReference>
<dbReference type="Gene3D" id="3.40.50.720">
    <property type="entry name" value="NAD(P)-binding Rossmann-like Domain"/>
    <property type="match status" value="1"/>
</dbReference>
<dbReference type="GO" id="GO:0006633">
    <property type="term" value="P:fatty acid biosynthetic process"/>
    <property type="evidence" value="ECO:0007669"/>
    <property type="project" value="UniProtKB-KW"/>
</dbReference>
<keyword evidence="7 8" id="KW-0275">Fatty acid biosynthesis</keyword>
<evidence type="ECO:0000256" key="10">
    <source>
        <dbReference type="PIRSR" id="PIRSR000094-3"/>
    </source>
</evidence>
<protein>
    <recommendedName>
        <fullName evidence="8">Enoyl-[acyl-carrier-protein] reductase [NADH]</fullName>
        <ecNumber evidence="8">1.3.1.9</ecNumber>
    </recommendedName>
</protein>
<feature type="binding site" evidence="10">
    <location>
        <position position="173"/>
    </location>
    <ligand>
        <name>NAD(+)</name>
        <dbReference type="ChEBI" id="CHEBI:57540"/>
    </ligand>
</feature>
<evidence type="ECO:0000256" key="7">
    <source>
        <dbReference type="ARBA" id="ARBA00023160"/>
    </source>
</evidence>
<comment type="similarity">
    <text evidence="2 8">Belongs to the short-chain dehydrogenases/reductases (SDR) family. FabI subfamily.</text>
</comment>
<feature type="binding site" evidence="10">
    <location>
        <begin position="202"/>
        <end position="206"/>
    </location>
    <ligand>
        <name>NAD(+)</name>
        <dbReference type="ChEBI" id="CHEBI:57540"/>
    </ligand>
</feature>
<dbReference type="PANTHER" id="PTHR43159:SF2">
    <property type="entry name" value="ENOYL-[ACYL-CARRIER-PROTEIN] REDUCTASE [NADH], CHLOROPLASTIC"/>
    <property type="match status" value="1"/>
</dbReference>
<keyword evidence="5 8" id="KW-0560">Oxidoreductase</keyword>
<name>A0A2H9VNY9_9SPHI</name>
<evidence type="ECO:0000256" key="3">
    <source>
        <dbReference type="ARBA" id="ARBA00022516"/>
    </source>
</evidence>
<accession>A0A2H9VNY9</accession>
<comment type="caution">
    <text evidence="11">The sequence shown here is derived from an EMBL/GenBank/DDBJ whole genome shotgun (WGS) entry which is preliminary data.</text>
</comment>
<dbReference type="PANTHER" id="PTHR43159">
    <property type="entry name" value="ENOYL-[ACYL-CARRIER-PROTEIN] REDUCTASE"/>
    <property type="match status" value="1"/>
</dbReference>
<feature type="binding site" evidence="10">
    <location>
        <position position="93"/>
    </location>
    <ligand>
        <name>NAD(+)</name>
        <dbReference type="ChEBI" id="CHEBI:57540"/>
    </ligand>
</feature>
<dbReference type="PIRSF" id="PIRSF000094">
    <property type="entry name" value="Enoyl-ACP_rdct"/>
    <property type="match status" value="1"/>
</dbReference>
<dbReference type="GO" id="GO:0004318">
    <property type="term" value="F:enoyl-[acyl-carrier-protein] reductase (NADH) activity"/>
    <property type="evidence" value="ECO:0007669"/>
    <property type="project" value="UniProtKB-EC"/>
</dbReference>
<dbReference type="EMBL" id="PGFJ01000002">
    <property type="protein sequence ID" value="PJJ80054.1"/>
    <property type="molecule type" value="Genomic_DNA"/>
</dbReference>
<gene>
    <name evidence="11" type="ORF">CLV57_3198</name>
</gene>
<reference evidence="11 12" key="1">
    <citation type="submission" date="2017-11" db="EMBL/GenBank/DDBJ databases">
        <title>Genomic Encyclopedia of Archaeal and Bacterial Type Strains, Phase II (KMG-II): From Individual Species to Whole Genera.</title>
        <authorList>
            <person name="Goeker M."/>
        </authorList>
    </citation>
    <scope>NUCLEOTIDE SEQUENCE [LARGE SCALE GENOMIC DNA]</scope>
    <source>
        <strain evidence="11 12">DSM 28175</strain>
    </source>
</reference>
<dbReference type="EC" id="1.3.1.9" evidence="8"/>
<dbReference type="InterPro" id="IPR014358">
    <property type="entry name" value="Enoyl-ACP_Rdtase_NADH"/>
</dbReference>
<dbReference type="OrthoDB" id="9803628at2"/>